<evidence type="ECO:0000259" key="3">
    <source>
        <dbReference type="Pfam" id="PF01522"/>
    </source>
</evidence>
<accession>A0ABN6PTI0</accession>
<dbReference type="Proteomes" id="UP001057498">
    <property type="component" value="Chromosome"/>
</dbReference>
<dbReference type="Gene3D" id="3.40.50.880">
    <property type="match status" value="1"/>
</dbReference>
<proteinExistence type="predicted"/>
<keyword evidence="5" id="KW-1185">Reference proteome</keyword>
<feature type="domain" description="NodB homology" evidence="3">
    <location>
        <begin position="391"/>
        <end position="469"/>
    </location>
</feature>
<evidence type="ECO:0000256" key="1">
    <source>
        <dbReference type="SAM" id="MobiDB-lite"/>
    </source>
</evidence>
<dbReference type="SUPFAM" id="SSF52317">
    <property type="entry name" value="Class I glutamine amidotransferase-like"/>
    <property type="match status" value="1"/>
</dbReference>
<evidence type="ECO:0000256" key="2">
    <source>
        <dbReference type="SAM" id="Phobius"/>
    </source>
</evidence>
<feature type="transmembrane region" description="Helical" evidence="2">
    <location>
        <begin position="31"/>
        <end position="53"/>
    </location>
</feature>
<organism evidence="4 5">
    <name type="scientific">Sphaerotilus microaerophilus</name>
    <dbReference type="NCBI Taxonomy" id="2914710"/>
    <lineage>
        <taxon>Bacteria</taxon>
        <taxon>Pseudomonadati</taxon>
        <taxon>Pseudomonadota</taxon>
        <taxon>Betaproteobacteria</taxon>
        <taxon>Burkholderiales</taxon>
        <taxon>Sphaerotilaceae</taxon>
        <taxon>Sphaerotilus</taxon>
    </lineage>
</organism>
<keyword evidence="2" id="KW-0812">Transmembrane</keyword>
<dbReference type="SUPFAM" id="SSF88713">
    <property type="entry name" value="Glycoside hydrolase/deacetylase"/>
    <property type="match status" value="1"/>
</dbReference>
<name>A0ABN6PTI0_9BURK</name>
<feature type="region of interest" description="Disordered" evidence="1">
    <location>
        <begin position="656"/>
        <end position="705"/>
    </location>
</feature>
<dbReference type="Gene3D" id="3.20.20.370">
    <property type="entry name" value="Glycoside hydrolase/deacetylase"/>
    <property type="match status" value="1"/>
</dbReference>
<sequence>MKLACDRPRLYRANVDGTSAQRPAGGLLWRLRYPLAGLLLAVLLALLAAGGTLTGSMPGPLARLWASLTGPAGEPAVQRLLLLLPDEGTPDAAALQAWRDAAEELGFPLETATASQLMRDGSLARSSALILPDQLHRRMGDVLLQRLREQVRDGARLMLVHDAGTMDLDGQYLNDRARLSDLAGVDYAMYGELRTGMLRESTVAVPPAQVEALQIPPGKLLRSAGGPPHTSDLPPPAAGEALTLAGYVYGALRYTSFVTRGGYDGTRLMEAPDGSLVAGLRRSGAGRVLFVNLPLTQLKLRTDALPLHSLLRYFAQQVAGLPQLSAVPQGRGALVMNWHIDDRKALPAMARAAELGAFQQGPYSIHFTVGPDVDEAGDGKGMDLLHNPDAQAWVQRLAQAGHEVGSHGGWIHNWFGAQASKLEPAVATELIERNAAALTAITGRPMREYSAPVGNHPAWLTPWLRERGMRSYYFTGDTGMPPTRSYQDGAVPPREVWAFPVSSFGALASFEEVKAANTPEASVAAWLRDLDRFCADHRSVRLVYFHPFGLVMYPEALRQWLEDTRALIAQDRLAWMTMAQYADFANRRLQARWSLDDAGAAAQRLHAEHPVTLAGLTWLLPRERYLRPDVKRGEARVDTADNHWRVVAGEGRELELELRPKPEPQPQALQPPASTAPASPAALSAPAPAPAAVSAPPAAPTSPAT</sequence>
<dbReference type="EMBL" id="AP025730">
    <property type="protein sequence ID" value="BDI07423.1"/>
    <property type="molecule type" value="Genomic_DNA"/>
</dbReference>
<keyword evidence="2" id="KW-1133">Transmembrane helix</keyword>
<dbReference type="InterPro" id="IPR029062">
    <property type="entry name" value="Class_I_gatase-like"/>
</dbReference>
<gene>
    <name evidence="4" type="ORF">CATMQ487_43930</name>
</gene>
<dbReference type="InterPro" id="IPR011330">
    <property type="entry name" value="Glyco_hydro/deAcase_b/a-brl"/>
</dbReference>
<feature type="compositionally biased region" description="Low complexity" evidence="1">
    <location>
        <begin position="666"/>
        <end position="705"/>
    </location>
</feature>
<dbReference type="Pfam" id="PF01522">
    <property type="entry name" value="Polysacc_deac_1"/>
    <property type="match status" value="1"/>
</dbReference>
<evidence type="ECO:0000313" key="5">
    <source>
        <dbReference type="Proteomes" id="UP001057498"/>
    </source>
</evidence>
<protein>
    <recommendedName>
        <fullName evidence="3">NodB homology domain-containing protein</fullName>
    </recommendedName>
</protein>
<evidence type="ECO:0000313" key="4">
    <source>
        <dbReference type="EMBL" id="BDI07423.1"/>
    </source>
</evidence>
<dbReference type="InterPro" id="IPR002509">
    <property type="entry name" value="NODB_dom"/>
</dbReference>
<reference evidence="4" key="1">
    <citation type="submission" date="2022-04" db="EMBL/GenBank/DDBJ databases">
        <title>Whole genome sequence of Sphaerotilus sp. FB-5.</title>
        <authorList>
            <person name="Takeda M."/>
            <person name="Narihara S."/>
            <person name="Akimoto M."/>
            <person name="Akimoto R."/>
            <person name="Nishiyashiki S."/>
            <person name="Murakami T."/>
        </authorList>
    </citation>
    <scope>NUCLEOTIDE SEQUENCE</scope>
    <source>
        <strain evidence="4">FB-5</strain>
    </source>
</reference>
<dbReference type="RefSeq" id="WP_251970615.1">
    <property type="nucleotide sequence ID" value="NZ_AP025730.1"/>
</dbReference>
<keyword evidence="2" id="KW-0472">Membrane</keyword>